<sequence>MVLLSRHVAACLVGTKANTCPPGFVVHGESCYYVASPSSASTWNNSRIFCQKRGADLAVIKSEDENQFASHLLRSTSGVLRDGWIGLYRKADNKFYWLDDRPAEGNYQKWNDGEPNNGGSNEDCAHLRGNDTSGKWNDLSCLKSYPVAICQWPI</sequence>
<dbReference type="Gene3D" id="3.10.100.10">
    <property type="entry name" value="Mannose-Binding Protein A, subunit A"/>
    <property type="match status" value="1"/>
</dbReference>
<dbReference type="PROSITE" id="PS00615">
    <property type="entry name" value="C_TYPE_LECTIN_1"/>
    <property type="match status" value="1"/>
</dbReference>
<evidence type="ECO:0000256" key="1">
    <source>
        <dbReference type="ARBA" id="ARBA00023157"/>
    </source>
</evidence>
<dbReference type="EMBL" id="JARQWQ010000056">
    <property type="protein sequence ID" value="KAK2556402.1"/>
    <property type="molecule type" value="Genomic_DNA"/>
</dbReference>
<evidence type="ECO:0000313" key="3">
    <source>
        <dbReference type="EMBL" id="KAK2556402.1"/>
    </source>
</evidence>
<reference evidence="3" key="1">
    <citation type="journal article" date="2023" name="G3 (Bethesda)">
        <title>Whole genome assembly and annotation of the endangered Caribbean coral Acropora cervicornis.</title>
        <authorList>
            <person name="Selwyn J.D."/>
            <person name="Vollmer S.V."/>
        </authorList>
    </citation>
    <scope>NUCLEOTIDE SEQUENCE</scope>
    <source>
        <strain evidence="3">K2</strain>
    </source>
</reference>
<dbReference type="AlphaFoldDB" id="A0AAD9Q7X1"/>
<protein>
    <submittedName>
        <fullName evidence="3">Ladderlectin</fullName>
    </submittedName>
</protein>
<organism evidence="3 4">
    <name type="scientific">Acropora cervicornis</name>
    <name type="common">Staghorn coral</name>
    <dbReference type="NCBI Taxonomy" id="6130"/>
    <lineage>
        <taxon>Eukaryota</taxon>
        <taxon>Metazoa</taxon>
        <taxon>Cnidaria</taxon>
        <taxon>Anthozoa</taxon>
        <taxon>Hexacorallia</taxon>
        <taxon>Scleractinia</taxon>
        <taxon>Astrocoeniina</taxon>
        <taxon>Acroporidae</taxon>
        <taxon>Acropora</taxon>
    </lineage>
</organism>
<reference evidence="3" key="2">
    <citation type="journal article" date="2023" name="Science">
        <title>Genomic signatures of disease resistance in endangered staghorn corals.</title>
        <authorList>
            <person name="Vollmer S.V."/>
            <person name="Selwyn J.D."/>
            <person name="Despard B.A."/>
            <person name="Roesel C.L."/>
        </authorList>
    </citation>
    <scope>NUCLEOTIDE SEQUENCE</scope>
    <source>
        <strain evidence="3">K2</strain>
    </source>
</reference>
<keyword evidence="1" id="KW-1015">Disulfide bond</keyword>
<dbReference type="Proteomes" id="UP001249851">
    <property type="component" value="Unassembled WGS sequence"/>
</dbReference>
<dbReference type="InterPro" id="IPR001304">
    <property type="entry name" value="C-type_lectin-like"/>
</dbReference>
<dbReference type="PROSITE" id="PS50041">
    <property type="entry name" value="C_TYPE_LECTIN_2"/>
    <property type="match status" value="1"/>
</dbReference>
<evidence type="ECO:0000259" key="2">
    <source>
        <dbReference type="PROSITE" id="PS50041"/>
    </source>
</evidence>
<accession>A0AAD9Q7X1</accession>
<dbReference type="InterPro" id="IPR016186">
    <property type="entry name" value="C-type_lectin-like/link_sf"/>
</dbReference>
<dbReference type="PANTHER" id="PTHR22803">
    <property type="entry name" value="MANNOSE, PHOSPHOLIPASE, LECTIN RECEPTOR RELATED"/>
    <property type="match status" value="1"/>
</dbReference>
<keyword evidence="4" id="KW-1185">Reference proteome</keyword>
<dbReference type="InterPro" id="IPR050111">
    <property type="entry name" value="C-type_lectin/snaclec_domain"/>
</dbReference>
<name>A0AAD9Q7X1_ACRCE</name>
<dbReference type="Pfam" id="PF00059">
    <property type="entry name" value="Lectin_C"/>
    <property type="match status" value="1"/>
</dbReference>
<dbReference type="SUPFAM" id="SSF56436">
    <property type="entry name" value="C-type lectin-like"/>
    <property type="match status" value="1"/>
</dbReference>
<dbReference type="SMART" id="SM00034">
    <property type="entry name" value="CLECT"/>
    <property type="match status" value="1"/>
</dbReference>
<gene>
    <name evidence="3" type="ORF">P5673_021635</name>
</gene>
<proteinExistence type="predicted"/>
<feature type="domain" description="C-type lectin" evidence="2">
    <location>
        <begin position="27"/>
        <end position="141"/>
    </location>
</feature>
<evidence type="ECO:0000313" key="4">
    <source>
        <dbReference type="Proteomes" id="UP001249851"/>
    </source>
</evidence>
<dbReference type="InterPro" id="IPR018378">
    <property type="entry name" value="C-type_lectin_CS"/>
</dbReference>
<dbReference type="InterPro" id="IPR016187">
    <property type="entry name" value="CTDL_fold"/>
</dbReference>
<comment type="caution">
    <text evidence="3">The sequence shown here is derived from an EMBL/GenBank/DDBJ whole genome shotgun (WGS) entry which is preliminary data.</text>
</comment>